<accession>E9D870</accession>
<reference evidence="2" key="1">
    <citation type="journal article" date="2010" name="Genome Res.">
        <title>Population genomic sequencing of Coccidioides fungi reveals recent hybridization and transposon control.</title>
        <authorList>
            <person name="Neafsey D.E."/>
            <person name="Barker B.M."/>
            <person name="Sharpton T.J."/>
            <person name="Stajich J.E."/>
            <person name="Park D.J."/>
            <person name="Whiston E."/>
            <person name="Hung C.-Y."/>
            <person name="McMahan C."/>
            <person name="White J."/>
            <person name="Sykes S."/>
            <person name="Heiman D."/>
            <person name="Young S."/>
            <person name="Zeng Q."/>
            <person name="Abouelleil A."/>
            <person name="Aftuck L."/>
            <person name="Bessette D."/>
            <person name="Brown A."/>
            <person name="FitzGerald M."/>
            <person name="Lui A."/>
            <person name="Macdonald J.P."/>
            <person name="Priest M."/>
            <person name="Orbach M.J."/>
            <person name="Galgiani J.N."/>
            <person name="Kirkland T.N."/>
            <person name="Cole G.T."/>
            <person name="Birren B.W."/>
            <person name="Henn M.R."/>
            <person name="Taylor J.W."/>
            <person name="Rounsley S.D."/>
        </authorList>
    </citation>
    <scope>NUCLEOTIDE SEQUENCE [LARGE SCALE GENOMIC DNA]</scope>
    <source>
        <strain evidence="2">RMSCC 757 / Silveira</strain>
    </source>
</reference>
<evidence type="ECO:0000313" key="1">
    <source>
        <dbReference type="EMBL" id="EFW17579.1"/>
    </source>
</evidence>
<dbReference type="AlphaFoldDB" id="E9D870"/>
<protein>
    <submittedName>
        <fullName evidence="1">Uncharacterized protein</fullName>
    </submittedName>
</protein>
<dbReference type="VEuPathDB" id="FungiDB:CPSG_06022"/>
<organism evidence="2">
    <name type="scientific">Coccidioides posadasii (strain RMSCC 757 / Silveira)</name>
    <name type="common">Valley fever fungus</name>
    <dbReference type="NCBI Taxonomy" id="443226"/>
    <lineage>
        <taxon>Eukaryota</taxon>
        <taxon>Fungi</taxon>
        <taxon>Dikarya</taxon>
        <taxon>Ascomycota</taxon>
        <taxon>Pezizomycotina</taxon>
        <taxon>Eurotiomycetes</taxon>
        <taxon>Eurotiomycetidae</taxon>
        <taxon>Onygenales</taxon>
        <taxon>Onygenaceae</taxon>
        <taxon>Coccidioides</taxon>
    </lineage>
</organism>
<gene>
    <name evidence="1" type="ORF">CPSG_06022</name>
</gene>
<reference evidence="2" key="2">
    <citation type="submission" date="2010-03" db="EMBL/GenBank/DDBJ databases">
        <title>The genome sequence of Coccidioides posadasii strain Silveira.</title>
        <authorList>
            <consortium name="The Broad Institute Genome Sequencing Center for Infectious Disease"/>
            <person name="Neafsey D."/>
            <person name="Orbach M."/>
            <person name="Henn M.R."/>
            <person name="Cole G.T."/>
            <person name="Galgiani J."/>
            <person name="Gardner M.J."/>
            <person name="Kirkland T.N."/>
            <person name="Taylor J.W."/>
            <person name="Young S.K."/>
            <person name="Zeng Q."/>
            <person name="Koehrsen M."/>
            <person name="Alvarado L."/>
            <person name="Berlin A."/>
            <person name="Borenstein D."/>
            <person name="Chapman S.B."/>
            <person name="Chen Z."/>
            <person name="Engels R."/>
            <person name="Freedman E."/>
            <person name="Gellesch M."/>
            <person name="Goldberg J."/>
            <person name="Griggs A."/>
            <person name="Gujja S."/>
            <person name="Heilman E."/>
            <person name="Heiman D."/>
            <person name="Howarth C."/>
            <person name="Jen D."/>
            <person name="Larson L."/>
            <person name="Mehta T."/>
            <person name="Neiman D."/>
            <person name="Park D."/>
            <person name="Pearson M."/>
            <person name="Richards J."/>
            <person name="Roberts A."/>
            <person name="Saif S."/>
            <person name="Shea T."/>
            <person name="Shenoy N."/>
            <person name="Sisk P."/>
            <person name="Stolte C."/>
            <person name="Sykes S."/>
            <person name="Walk T."/>
            <person name="White J."/>
            <person name="Yandava C."/>
            <person name="Haas B."/>
            <person name="Nusbaum C."/>
            <person name="Birren B."/>
        </authorList>
    </citation>
    <scope>NUCLEOTIDE SEQUENCE [LARGE SCALE GENOMIC DNA]</scope>
    <source>
        <strain evidence="2">RMSCC 757 / Silveira</strain>
    </source>
</reference>
<name>E9D870_COCPS</name>
<dbReference type="EMBL" id="GL636494">
    <property type="protein sequence ID" value="EFW17579.1"/>
    <property type="molecule type" value="Genomic_DNA"/>
</dbReference>
<dbReference type="HOGENOM" id="CLU_2263521_0_0_1"/>
<dbReference type="OMA" id="QTHAHAM"/>
<sequence>MVKYKEQVCRKEPYIIKKRLQRSRIKLVRLEIKIMIYNHDYLATVSVLRKRVEKKMREFLSQLQSLSEDNNSSPVPEKIKKDDFEIVMFSNKNDEENNEMEND</sequence>
<keyword evidence="2" id="KW-1185">Reference proteome</keyword>
<dbReference type="Proteomes" id="UP000002497">
    <property type="component" value="Unassembled WGS sequence"/>
</dbReference>
<evidence type="ECO:0000313" key="2">
    <source>
        <dbReference type="Proteomes" id="UP000002497"/>
    </source>
</evidence>
<proteinExistence type="predicted"/>